<gene>
    <name evidence="2" type="ORF">PIB30_081118</name>
</gene>
<accession>A0ABU6WUS9</accession>
<organism evidence="2 3">
    <name type="scientific">Stylosanthes scabra</name>
    <dbReference type="NCBI Taxonomy" id="79078"/>
    <lineage>
        <taxon>Eukaryota</taxon>
        <taxon>Viridiplantae</taxon>
        <taxon>Streptophyta</taxon>
        <taxon>Embryophyta</taxon>
        <taxon>Tracheophyta</taxon>
        <taxon>Spermatophyta</taxon>
        <taxon>Magnoliopsida</taxon>
        <taxon>eudicotyledons</taxon>
        <taxon>Gunneridae</taxon>
        <taxon>Pentapetalae</taxon>
        <taxon>rosids</taxon>
        <taxon>fabids</taxon>
        <taxon>Fabales</taxon>
        <taxon>Fabaceae</taxon>
        <taxon>Papilionoideae</taxon>
        <taxon>50 kb inversion clade</taxon>
        <taxon>dalbergioids sensu lato</taxon>
        <taxon>Dalbergieae</taxon>
        <taxon>Pterocarpus clade</taxon>
        <taxon>Stylosanthes</taxon>
    </lineage>
</organism>
<name>A0ABU6WUS9_9FABA</name>
<dbReference type="Proteomes" id="UP001341840">
    <property type="component" value="Unassembled WGS sequence"/>
</dbReference>
<proteinExistence type="predicted"/>
<evidence type="ECO:0000256" key="1">
    <source>
        <dbReference type="SAM" id="MobiDB-lite"/>
    </source>
</evidence>
<dbReference type="EMBL" id="JASCZI010182445">
    <property type="protein sequence ID" value="MED6187913.1"/>
    <property type="molecule type" value="Genomic_DNA"/>
</dbReference>
<feature type="compositionally biased region" description="Low complexity" evidence="1">
    <location>
        <begin position="59"/>
        <end position="70"/>
    </location>
</feature>
<comment type="caution">
    <text evidence="2">The sequence shown here is derived from an EMBL/GenBank/DDBJ whole genome shotgun (WGS) entry which is preliminary data.</text>
</comment>
<reference evidence="2 3" key="1">
    <citation type="journal article" date="2023" name="Plants (Basel)">
        <title>Bridging the Gap: Combining Genomics and Transcriptomics Approaches to Understand Stylosanthes scabra, an Orphan Legume from the Brazilian Caatinga.</title>
        <authorList>
            <person name="Ferreira-Neto J.R.C."/>
            <person name="da Silva M.D."/>
            <person name="Binneck E."/>
            <person name="de Melo N.F."/>
            <person name="da Silva R.H."/>
            <person name="de Melo A.L.T.M."/>
            <person name="Pandolfi V."/>
            <person name="Bustamante F.O."/>
            <person name="Brasileiro-Vidal A.C."/>
            <person name="Benko-Iseppon A.M."/>
        </authorList>
    </citation>
    <scope>NUCLEOTIDE SEQUENCE [LARGE SCALE GENOMIC DNA]</scope>
    <source>
        <tissue evidence="2">Leaves</tissue>
    </source>
</reference>
<feature type="non-terminal residue" evidence="2">
    <location>
        <position position="1"/>
    </location>
</feature>
<evidence type="ECO:0000313" key="2">
    <source>
        <dbReference type="EMBL" id="MED6187913.1"/>
    </source>
</evidence>
<protein>
    <submittedName>
        <fullName evidence="2">Uncharacterized protein</fullName>
    </submittedName>
</protein>
<sequence>PVSYYSTVNEGWPVTTEETYQKLRRRRPSVIAIEEISFSFSGSPYLVLFHSLLRCSSGDRAPLPSSSLPSLRRDASPPPSTCEASAVDTEIRAMRDVPIREESMVVRRSLEADKLN</sequence>
<feature type="region of interest" description="Disordered" evidence="1">
    <location>
        <begin position="59"/>
        <end position="87"/>
    </location>
</feature>
<keyword evidence="3" id="KW-1185">Reference proteome</keyword>
<evidence type="ECO:0000313" key="3">
    <source>
        <dbReference type="Proteomes" id="UP001341840"/>
    </source>
</evidence>